<keyword evidence="7" id="KW-1185">Reference proteome</keyword>
<keyword evidence="2 6" id="KW-0689">Ribosomal protein</keyword>
<dbReference type="AlphaFoldDB" id="A0A091CJY9"/>
<evidence type="ECO:0000256" key="4">
    <source>
        <dbReference type="SAM" id="MobiDB-lite"/>
    </source>
</evidence>
<dbReference type="Gene3D" id="3.30.1550.10">
    <property type="entry name" value="Ribosomal protein L11/L12, N-terminal domain"/>
    <property type="match status" value="1"/>
</dbReference>
<evidence type="ECO:0000256" key="3">
    <source>
        <dbReference type="ARBA" id="ARBA00023274"/>
    </source>
</evidence>
<proteinExistence type="inferred from homology"/>
<evidence type="ECO:0000313" key="6">
    <source>
        <dbReference type="EMBL" id="KFO18914.1"/>
    </source>
</evidence>
<feature type="chain" id="PRO_5001872201" evidence="5">
    <location>
        <begin position="24"/>
        <end position="118"/>
    </location>
</feature>
<feature type="compositionally biased region" description="Polar residues" evidence="4">
    <location>
        <begin position="43"/>
        <end position="60"/>
    </location>
</feature>
<dbReference type="GO" id="GO:1990904">
    <property type="term" value="C:ribonucleoprotein complex"/>
    <property type="evidence" value="ECO:0007669"/>
    <property type="project" value="UniProtKB-KW"/>
</dbReference>
<organism evidence="6 7">
    <name type="scientific">Fukomys damarensis</name>
    <name type="common">Damaraland mole rat</name>
    <name type="synonym">Cryptomys damarensis</name>
    <dbReference type="NCBI Taxonomy" id="885580"/>
    <lineage>
        <taxon>Eukaryota</taxon>
        <taxon>Metazoa</taxon>
        <taxon>Chordata</taxon>
        <taxon>Craniata</taxon>
        <taxon>Vertebrata</taxon>
        <taxon>Euteleostomi</taxon>
        <taxon>Mammalia</taxon>
        <taxon>Eutheria</taxon>
        <taxon>Euarchontoglires</taxon>
        <taxon>Glires</taxon>
        <taxon>Rodentia</taxon>
        <taxon>Hystricomorpha</taxon>
        <taxon>Bathyergidae</taxon>
        <taxon>Fukomys</taxon>
    </lineage>
</organism>
<reference evidence="6 7" key="1">
    <citation type="submission" date="2013-11" db="EMBL/GenBank/DDBJ databases">
        <title>The Damaraland mole rat (Fukomys damarensis) genome and evolution of African mole rats.</title>
        <authorList>
            <person name="Gladyshev V.N."/>
            <person name="Fang X."/>
        </authorList>
    </citation>
    <scope>NUCLEOTIDE SEQUENCE [LARGE SCALE GENOMIC DNA]</scope>
    <source>
        <tissue evidence="6">Liver</tissue>
    </source>
</reference>
<name>A0A091CJY9_FUKDA</name>
<feature type="compositionally biased region" description="Polar residues" evidence="4">
    <location>
        <begin position="83"/>
        <end position="98"/>
    </location>
</feature>
<comment type="similarity">
    <text evidence="1">Belongs to the universal ribosomal protein uL11 family.</text>
</comment>
<keyword evidence="3" id="KW-0687">Ribonucleoprotein</keyword>
<dbReference type="Proteomes" id="UP000028990">
    <property type="component" value="Unassembled WGS sequence"/>
</dbReference>
<evidence type="ECO:0000256" key="5">
    <source>
        <dbReference type="SAM" id="SignalP"/>
    </source>
</evidence>
<gene>
    <name evidence="6" type="ORF">H920_19705</name>
</gene>
<feature type="compositionally biased region" description="Basic and acidic residues" evidence="4">
    <location>
        <begin position="99"/>
        <end position="118"/>
    </location>
</feature>
<feature type="signal peptide" evidence="5">
    <location>
        <begin position="1"/>
        <end position="23"/>
    </location>
</feature>
<keyword evidence="5" id="KW-0732">Signal</keyword>
<evidence type="ECO:0000313" key="7">
    <source>
        <dbReference type="Proteomes" id="UP000028990"/>
    </source>
</evidence>
<dbReference type="InterPro" id="IPR036796">
    <property type="entry name" value="Ribosomal_uL11_N_sf"/>
</dbReference>
<dbReference type="GO" id="GO:0005840">
    <property type="term" value="C:ribosome"/>
    <property type="evidence" value="ECO:0007669"/>
    <property type="project" value="UniProtKB-KW"/>
</dbReference>
<dbReference type="EMBL" id="KN125295">
    <property type="protein sequence ID" value="KFO18914.1"/>
    <property type="molecule type" value="Genomic_DNA"/>
</dbReference>
<protein>
    <submittedName>
        <fullName evidence="6">60S ribosomal protein L12</fullName>
    </submittedName>
</protein>
<accession>A0A091CJY9</accession>
<evidence type="ECO:0000256" key="2">
    <source>
        <dbReference type="ARBA" id="ARBA00022980"/>
    </source>
</evidence>
<sequence>MLVHICPGLCLICSLCLSPKTVAATAKAKGTWKGLRTAMKLSRQAQTEVGPSASALTSKPSRSHRETEQIRKTLKHGGDPPSETANDANITALISDQRTLGDRPGRGHRVDAHRLRHR</sequence>
<evidence type="ECO:0000256" key="1">
    <source>
        <dbReference type="ARBA" id="ARBA00010537"/>
    </source>
</evidence>
<feature type="region of interest" description="Disordered" evidence="4">
    <location>
        <begin position="43"/>
        <end position="118"/>
    </location>
</feature>